<name>A0A2N0UKZ3_9FIRM</name>
<dbReference type="AlphaFoldDB" id="A0A2N0UKZ3"/>
<dbReference type="EMBL" id="NNSR01000069">
    <property type="protein sequence ID" value="PKD27660.1"/>
    <property type="molecule type" value="Genomic_DNA"/>
</dbReference>
<dbReference type="Proteomes" id="UP000233425">
    <property type="component" value="Unassembled WGS sequence"/>
</dbReference>
<dbReference type="Pfam" id="PF13476">
    <property type="entry name" value="AAA_23"/>
    <property type="match status" value="1"/>
</dbReference>
<dbReference type="PANTHER" id="PTHR32114:SF2">
    <property type="entry name" value="ABC TRANSPORTER ABCH.3"/>
    <property type="match status" value="1"/>
</dbReference>
<feature type="domain" description="Rad50/SbcC-type AAA" evidence="5">
    <location>
        <begin position="5"/>
        <end position="209"/>
    </location>
</feature>
<dbReference type="InterPro" id="IPR027417">
    <property type="entry name" value="P-loop_NTPase"/>
</dbReference>
<feature type="coiled-coil region" evidence="4">
    <location>
        <begin position="254"/>
        <end position="387"/>
    </location>
</feature>
<dbReference type="RefSeq" id="WP_101029381.1">
    <property type="nucleotide sequence ID" value="NZ_CABMMZ010000069.1"/>
</dbReference>
<reference evidence="6" key="1">
    <citation type="journal article" date="2018" name="Environ. Microbiol.">
        <title>Sporulation capability and amylosome conservation among diverse human colonic and rumen isolates of the keystone starch-degrader Ruminococcus bromii.</title>
        <authorList>
            <person name="Mukhopadhya I."/>
            <person name="Morais S."/>
            <person name="Laverde-Gomez J."/>
            <person name="Sheridan P.O."/>
            <person name="Walker A.W."/>
            <person name="Kelly W."/>
            <person name="Klieve A.V."/>
            <person name="Ouwerkerk D."/>
            <person name="Duncan S.H."/>
            <person name="Louis P."/>
            <person name="Koropatkin N."/>
            <person name="Cockburn D."/>
            <person name="Kibler R."/>
            <person name="Cooper P.J."/>
            <person name="Sandoval C."/>
            <person name="Crost E."/>
            <person name="Juge N."/>
            <person name="Bayer E.A."/>
            <person name="Flint H.J."/>
        </authorList>
    </citation>
    <scope>NUCLEOTIDE SEQUENCE [LARGE SCALE GENOMIC DNA]</scope>
    <source>
        <strain evidence="6">ATCC 27255</strain>
    </source>
</reference>
<accession>A0A2N0UKZ3</accession>
<proteinExistence type="inferred from homology"/>
<dbReference type="GO" id="GO:0006302">
    <property type="term" value="P:double-strand break repair"/>
    <property type="evidence" value="ECO:0007669"/>
    <property type="project" value="InterPro"/>
</dbReference>
<dbReference type="Pfam" id="PF13558">
    <property type="entry name" value="SbcC_Walker_B"/>
    <property type="match status" value="1"/>
</dbReference>
<dbReference type="InterPro" id="IPR038729">
    <property type="entry name" value="Rad50/SbcC_AAA"/>
</dbReference>
<evidence type="ECO:0000256" key="2">
    <source>
        <dbReference type="ARBA" id="ARBA00011322"/>
    </source>
</evidence>
<organism evidence="6 7">
    <name type="scientific">Ruminococcus bromii</name>
    <dbReference type="NCBI Taxonomy" id="40518"/>
    <lineage>
        <taxon>Bacteria</taxon>
        <taxon>Bacillati</taxon>
        <taxon>Bacillota</taxon>
        <taxon>Clostridia</taxon>
        <taxon>Eubacteriales</taxon>
        <taxon>Oscillospiraceae</taxon>
        <taxon>Ruminococcus</taxon>
    </lineage>
</organism>
<protein>
    <recommendedName>
        <fullName evidence="3">Nuclease SbcCD subunit C</fullName>
    </recommendedName>
</protein>
<comment type="similarity">
    <text evidence="1">Belongs to the SMC family. SbcC subfamily.</text>
</comment>
<evidence type="ECO:0000313" key="6">
    <source>
        <dbReference type="EMBL" id="PKD27660.1"/>
    </source>
</evidence>
<comment type="caution">
    <text evidence="6">The sequence shown here is derived from an EMBL/GenBank/DDBJ whole genome shotgun (WGS) entry which is preliminary data.</text>
</comment>
<dbReference type="PANTHER" id="PTHR32114">
    <property type="entry name" value="ABC TRANSPORTER ABCH.3"/>
    <property type="match status" value="1"/>
</dbReference>
<dbReference type="SUPFAM" id="SSF52540">
    <property type="entry name" value="P-loop containing nucleoside triphosphate hydrolases"/>
    <property type="match status" value="1"/>
</dbReference>
<evidence type="ECO:0000256" key="4">
    <source>
        <dbReference type="SAM" id="Coils"/>
    </source>
</evidence>
<gene>
    <name evidence="6" type="primary">sbcC</name>
    <name evidence="6" type="ORF">RBATCC27255_01421</name>
</gene>
<evidence type="ECO:0000256" key="1">
    <source>
        <dbReference type="ARBA" id="ARBA00006930"/>
    </source>
</evidence>
<dbReference type="Gene3D" id="3.40.50.300">
    <property type="entry name" value="P-loop containing nucleotide triphosphate hydrolases"/>
    <property type="match status" value="2"/>
</dbReference>
<evidence type="ECO:0000313" key="7">
    <source>
        <dbReference type="Proteomes" id="UP000233425"/>
    </source>
</evidence>
<dbReference type="GO" id="GO:0016887">
    <property type="term" value="F:ATP hydrolysis activity"/>
    <property type="evidence" value="ECO:0007669"/>
    <property type="project" value="InterPro"/>
</dbReference>
<keyword evidence="7" id="KW-1185">Reference proteome</keyword>
<feature type="coiled-coil region" evidence="4">
    <location>
        <begin position="557"/>
        <end position="799"/>
    </location>
</feature>
<sequence>MKPIKLKMSAFGPYADVETVDFSAFDGKGLFLITGTTGAGKTTIFDAICFALFGETSGSSRNGEMLRSNFAKPLTRTYVELDFEHRGKKYRIIRTTSNEVAKKRGTGSKIEGASAELTGDDITTPLTKTGEVNNKISEIIGLKCDEYRQIAMLAQGEFKKFIESGSEKRSEIFRKIFHTDIYKEFQDKLKTESAEKLEEKKKVCELIKSKTVAVEIPNDDNFAEISEKISLYTDRTDLTVIDIEQFLLHLSVLSEMQKKDNAEIEKKRKELEKTILEEEKKKALAVEINNKFDTLDTEKLRLEQLLQSKPHYDEMLKKAENDEKILHSVKPKYDSFAESRKRYDSALKNCKNAEINRKSAEENLKLKQNVFAEKKSLEGKIATLNEKSGKLCAREDTYRKYFNLTANLNVYESVLQNSEKEISDNRKSYSDTENLKTKAEKFISENSDTEQKIFDAKSKITALKDKSGKAERLSEEYQNLAKINARLTNAKAECADLAKSATTLNNEYNEQHNIYIMNMAGVLADTLEDEKPCPVCGSLHHPNPAKHSENAPDKDTLDALKARCEVAESAVHKKSNEVTKLETESESAKTNVTEFANALEVDAETLSAEMISQLLSEQKKLLKALENEASDLEKVREQREVCKAEISRFDEKLKKLDLVHTELIRKNADAKSKYNSAKEETESLKAEIKYSSVEELLNAAKACADKAEQIKSEIDLAQSELSNAKSDFDSKVSVENETAKQLKSFESELENKKSELNIVLSENNILECPDFNLLTEDSIKELKREAETFTDSLKKSRATVEACEKSVEGKQREDVLKINELIDSYTSEKEKWDNLYTAGDRSLHNNQNIYNSVEKLKNDFEEKLRIADVYENLKKTANGEIVSDNSKITFERYIMGSYFEQVLYYANLRFSKMTGGRYEIVRGESRDKRISAGLEISVRDNFNNKERDISSLSGGESFQASLALALGLSDIIQQRNGGIRLDSIFIDEGFGSLDNDSLASAIETLNDLTGNGNRLVGIISHISELKNSIGNKIEVVGTKSGSSIKIITD</sequence>
<keyword evidence="4" id="KW-0175">Coiled coil</keyword>
<comment type="subunit">
    <text evidence="2">Heterodimer of SbcC and SbcD.</text>
</comment>
<feature type="coiled-coil region" evidence="4">
    <location>
        <begin position="463"/>
        <end position="507"/>
    </location>
</feature>
<evidence type="ECO:0000259" key="5">
    <source>
        <dbReference type="Pfam" id="PF13476"/>
    </source>
</evidence>
<evidence type="ECO:0000256" key="3">
    <source>
        <dbReference type="ARBA" id="ARBA00013368"/>
    </source>
</evidence>